<dbReference type="Gene3D" id="3.40.462.20">
    <property type="match status" value="1"/>
</dbReference>
<evidence type="ECO:0000256" key="3">
    <source>
        <dbReference type="ARBA" id="ARBA00022630"/>
    </source>
</evidence>
<dbReference type="PANTHER" id="PTHR42973:SF39">
    <property type="entry name" value="FAD-BINDING PCMH-TYPE DOMAIN-CONTAINING PROTEIN"/>
    <property type="match status" value="1"/>
</dbReference>
<evidence type="ECO:0000256" key="5">
    <source>
        <dbReference type="ARBA" id="ARBA00023002"/>
    </source>
</evidence>
<dbReference type="InterPro" id="IPR016167">
    <property type="entry name" value="FAD-bd_PCMH_sub1"/>
</dbReference>
<sequence length="488" mass="53205">MTSIEVSKIEAFAQALRTKLSREASVVTAASDKYQESIARWSVAAEMQAAIIVFPDIAEDVSEVVNFAVKNHIELAVCGGGHATSGSSSSEGGICIDLSRFNEVAVRPKESIVYAGGGALWGDVDKAAAEHGLAVVGGTVNTTGVGGLTLGGGYGYLIGEYGLVIDNLLEVTIVLADGKIVRATALKEPSLFWAIRGAGASFGVVLGFTFLAHRLDHPVWGGALVIAIHELDKVVAFANEFFQISDPKSALMWGFKALTPDTFAIVAAVFYNGPEPLGTALFDPLLKLQLLANSTQNRSYWSMNTLLNEDLRSGQRRSMKGSAFFAPLDLEFAKQCLHDFRGLISEIPDAESSIMVFEFLPFHKVISIPQNATAFSNRGAYGNLLWIMSWTQVKHDEHIRQWTRDMSSKANTEFQKCKRIWYDDGVTQYGVGEYVNYDGLATGGPQAFGSNYLALSYYKKKYDPNNVFSKGPKILPINDEDSTRFEIM</sequence>
<dbReference type="AlphaFoldDB" id="A0A2J6R9U5"/>
<dbReference type="Gene3D" id="3.30.43.10">
    <property type="entry name" value="Uridine Diphospho-n-acetylenolpyruvylglucosamine Reductase, domain 2"/>
    <property type="match status" value="1"/>
</dbReference>
<proteinExistence type="inferred from homology"/>
<evidence type="ECO:0000259" key="6">
    <source>
        <dbReference type="PROSITE" id="PS51387"/>
    </source>
</evidence>
<dbReference type="OrthoDB" id="415825at2759"/>
<dbReference type="GO" id="GO:0071949">
    <property type="term" value="F:FAD binding"/>
    <property type="evidence" value="ECO:0007669"/>
    <property type="project" value="InterPro"/>
</dbReference>
<dbReference type="InterPro" id="IPR050416">
    <property type="entry name" value="FAD-linked_Oxidoreductase"/>
</dbReference>
<dbReference type="InterPro" id="IPR012951">
    <property type="entry name" value="BBE"/>
</dbReference>
<keyword evidence="5" id="KW-0560">Oxidoreductase</keyword>
<gene>
    <name evidence="7" type="ORF">L207DRAFT_637661</name>
</gene>
<dbReference type="Pfam" id="PF08031">
    <property type="entry name" value="BBE"/>
    <property type="match status" value="1"/>
</dbReference>
<dbReference type="EMBL" id="KZ613952">
    <property type="protein sequence ID" value="PMD35280.1"/>
    <property type="molecule type" value="Genomic_DNA"/>
</dbReference>
<dbReference type="Pfam" id="PF01565">
    <property type="entry name" value="FAD_binding_4"/>
    <property type="match status" value="1"/>
</dbReference>
<protein>
    <submittedName>
        <fullName evidence="7">FAD-binding domain-containing protein</fullName>
    </submittedName>
</protein>
<dbReference type="PANTHER" id="PTHR42973">
    <property type="entry name" value="BINDING OXIDOREDUCTASE, PUTATIVE (AFU_ORTHOLOGUE AFUA_1G17690)-RELATED"/>
    <property type="match status" value="1"/>
</dbReference>
<feature type="domain" description="FAD-binding PCMH-type" evidence="6">
    <location>
        <begin position="45"/>
        <end position="215"/>
    </location>
</feature>
<organism evidence="7 8">
    <name type="scientific">Hyaloscypha variabilis (strain UAMH 11265 / GT02V1 / F)</name>
    <name type="common">Meliniomyces variabilis</name>
    <dbReference type="NCBI Taxonomy" id="1149755"/>
    <lineage>
        <taxon>Eukaryota</taxon>
        <taxon>Fungi</taxon>
        <taxon>Dikarya</taxon>
        <taxon>Ascomycota</taxon>
        <taxon>Pezizomycotina</taxon>
        <taxon>Leotiomycetes</taxon>
        <taxon>Helotiales</taxon>
        <taxon>Hyaloscyphaceae</taxon>
        <taxon>Hyaloscypha</taxon>
        <taxon>Hyaloscypha variabilis</taxon>
    </lineage>
</organism>
<dbReference type="GO" id="GO:0016491">
    <property type="term" value="F:oxidoreductase activity"/>
    <property type="evidence" value="ECO:0007669"/>
    <property type="project" value="UniProtKB-KW"/>
</dbReference>
<dbReference type="InterPro" id="IPR016166">
    <property type="entry name" value="FAD-bd_PCMH"/>
</dbReference>
<dbReference type="Gene3D" id="3.30.465.10">
    <property type="match status" value="1"/>
</dbReference>
<evidence type="ECO:0000256" key="2">
    <source>
        <dbReference type="ARBA" id="ARBA00005466"/>
    </source>
</evidence>
<keyword evidence="3" id="KW-0285">Flavoprotein</keyword>
<comment type="similarity">
    <text evidence="2">Belongs to the oxygen-dependent FAD-linked oxidoreductase family.</text>
</comment>
<keyword evidence="8" id="KW-1185">Reference proteome</keyword>
<dbReference type="PROSITE" id="PS51387">
    <property type="entry name" value="FAD_PCMH"/>
    <property type="match status" value="1"/>
</dbReference>
<keyword evidence="4" id="KW-0274">FAD</keyword>
<dbReference type="InterPro" id="IPR036318">
    <property type="entry name" value="FAD-bd_PCMH-like_sf"/>
</dbReference>
<evidence type="ECO:0000313" key="7">
    <source>
        <dbReference type="EMBL" id="PMD35280.1"/>
    </source>
</evidence>
<dbReference type="InterPro" id="IPR006094">
    <property type="entry name" value="Oxid_FAD_bind_N"/>
</dbReference>
<dbReference type="STRING" id="1149755.A0A2J6R9U5"/>
<reference evidence="7 8" key="1">
    <citation type="submission" date="2016-04" db="EMBL/GenBank/DDBJ databases">
        <title>A degradative enzymes factory behind the ericoid mycorrhizal symbiosis.</title>
        <authorList>
            <consortium name="DOE Joint Genome Institute"/>
            <person name="Martino E."/>
            <person name="Morin E."/>
            <person name="Grelet G."/>
            <person name="Kuo A."/>
            <person name="Kohler A."/>
            <person name="Daghino S."/>
            <person name="Barry K."/>
            <person name="Choi C."/>
            <person name="Cichocki N."/>
            <person name="Clum A."/>
            <person name="Copeland A."/>
            <person name="Hainaut M."/>
            <person name="Haridas S."/>
            <person name="Labutti K."/>
            <person name="Lindquist E."/>
            <person name="Lipzen A."/>
            <person name="Khouja H.-R."/>
            <person name="Murat C."/>
            <person name="Ohm R."/>
            <person name="Olson A."/>
            <person name="Spatafora J."/>
            <person name="Veneault-Fourrey C."/>
            <person name="Henrissat B."/>
            <person name="Grigoriev I."/>
            <person name="Martin F."/>
            <person name="Perotto S."/>
        </authorList>
    </citation>
    <scope>NUCLEOTIDE SEQUENCE [LARGE SCALE GENOMIC DNA]</scope>
    <source>
        <strain evidence="7 8">F</strain>
    </source>
</reference>
<evidence type="ECO:0000313" key="8">
    <source>
        <dbReference type="Proteomes" id="UP000235786"/>
    </source>
</evidence>
<dbReference type="InterPro" id="IPR016169">
    <property type="entry name" value="FAD-bd_PCMH_sub2"/>
</dbReference>
<dbReference type="Proteomes" id="UP000235786">
    <property type="component" value="Unassembled WGS sequence"/>
</dbReference>
<comment type="cofactor">
    <cofactor evidence="1">
        <name>FAD</name>
        <dbReference type="ChEBI" id="CHEBI:57692"/>
    </cofactor>
</comment>
<name>A0A2J6R9U5_HYAVF</name>
<evidence type="ECO:0000256" key="1">
    <source>
        <dbReference type="ARBA" id="ARBA00001974"/>
    </source>
</evidence>
<dbReference type="SUPFAM" id="SSF56176">
    <property type="entry name" value="FAD-binding/transporter-associated domain-like"/>
    <property type="match status" value="1"/>
</dbReference>
<accession>A0A2J6R9U5</accession>
<evidence type="ECO:0000256" key="4">
    <source>
        <dbReference type="ARBA" id="ARBA00022827"/>
    </source>
</evidence>